<comment type="caution">
    <text evidence="1">The sequence shown here is derived from an EMBL/GenBank/DDBJ whole genome shotgun (WGS) entry which is preliminary data.</text>
</comment>
<dbReference type="Proteomes" id="UP001164539">
    <property type="component" value="Chromosome 7"/>
</dbReference>
<proteinExistence type="predicted"/>
<reference evidence="1 2" key="1">
    <citation type="journal article" date="2023" name="Science">
        <title>Complex scaffold remodeling in plant triterpene biosynthesis.</title>
        <authorList>
            <person name="De La Pena R."/>
            <person name="Hodgson H."/>
            <person name="Liu J.C."/>
            <person name="Stephenson M.J."/>
            <person name="Martin A.C."/>
            <person name="Owen C."/>
            <person name="Harkess A."/>
            <person name="Leebens-Mack J."/>
            <person name="Jimenez L.E."/>
            <person name="Osbourn A."/>
            <person name="Sattely E.S."/>
        </authorList>
    </citation>
    <scope>NUCLEOTIDE SEQUENCE [LARGE SCALE GENOMIC DNA]</scope>
    <source>
        <strain evidence="2">cv. JPN11</strain>
        <tissue evidence="1">Leaf</tissue>
    </source>
</reference>
<accession>A0ACC1XUN1</accession>
<keyword evidence="2" id="KW-1185">Reference proteome</keyword>
<evidence type="ECO:0000313" key="1">
    <source>
        <dbReference type="EMBL" id="KAJ4714838.1"/>
    </source>
</evidence>
<dbReference type="EMBL" id="CM051400">
    <property type="protein sequence ID" value="KAJ4714838.1"/>
    <property type="molecule type" value="Genomic_DNA"/>
</dbReference>
<evidence type="ECO:0000313" key="2">
    <source>
        <dbReference type="Proteomes" id="UP001164539"/>
    </source>
</evidence>
<sequence>MDHNHKTWLWRKKSCEKTIVATDKLDLSLKGNETEAQIPQTDKAELENVVKNLNYRLSSALAECNAKDELLKKHAKMVQEAIAGREKAEATVVSLKQELDEALQQRVTCDERLIHLDLALKECMEQLRFVREEQEQRIHDAVMKASMEFEKSQLTLEEKLAETSKSLAKFGVENTHVTKDLLAKEKLIEDLSKQRTQAEADFNALMTRLDSTEKENTSLKYEVRVLEKELEIRNEEREFNRRTADASHKQHLESVKKIAKLESECQRLRVLVRKRLPGPAALAKMKNEVEMLGRESTETRRKKSNSSPFGSMVESAVENSPESPSKKINYLTEQLCATEEENKTLKEALNKKTNELQFSRTLYARAASKISEVESQLEELSKGHKIMEPSRTSVMSYELSLASMSDIGSDDKVSCAESRASALISELEHLRSGKQIESPSCKTVGASDISLMDDFVEMEKLAIVSVDKPSGKSHVRGANAIVGPLETESSWNSSEVIGREIVRVPDHQSNFGVLNQEIKSSDILSGKFPRWLQNVLELILEQTHVNQRKAHDILEDVRVALAYLGQPTTRELVDPRESSNDLDTSNCHHVSSATDTDISLTEKMNQHFHSDLSKSICKIAELIEGINLPSPDYGIWENLSKKDGSVLSYKNTETPSGYMVRVFQWKTSELTGVLQQFVRACYDVLNKKADFNKFTKELSTALEWILNHCFSLQDVSSMRDAIKKHFDWDEARSESEAEIGMFCQFAEADRLHLPRGLSSCLPTLTVSNDHNNFFHKEEPPTSVREESRKQGNEFINVEAGKKVRQESLPSAIDKSGPLMNQLQESEKIISNLQNELETLRKSKELIEDQVKNHPLINEDIDAQLTEARIELNEARQKFASLEVELENKNNCCEELEATCLELQLQLESMTKNETPTNELKLDGKKIRTDWEITAASEKLAECQETILNLGKQLKALASPKEAALFDKVISTPTDTISTASAAPDTTTTTTATATTTTTIPTPTSTLQKNKITSQRSSLLDQMIAEDSAEDKDLSSPTTKGMDENYSSVFIRSCTIEPVEKIFVVNGNKQQDENGVDNSLAMVPSKKVGGGGLWKRLFWRKRKVNSKKMSLPFAT</sequence>
<organism evidence="1 2">
    <name type="scientific">Melia azedarach</name>
    <name type="common">Chinaberry tree</name>
    <dbReference type="NCBI Taxonomy" id="155640"/>
    <lineage>
        <taxon>Eukaryota</taxon>
        <taxon>Viridiplantae</taxon>
        <taxon>Streptophyta</taxon>
        <taxon>Embryophyta</taxon>
        <taxon>Tracheophyta</taxon>
        <taxon>Spermatophyta</taxon>
        <taxon>Magnoliopsida</taxon>
        <taxon>eudicotyledons</taxon>
        <taxon>Gunneridae</taxon>
        <taxon>Pentapetalae</taxon>
        <taxon>rosids</taxon>
        <taxon>malvids</taxon>
        <taxon>Sapindales</taxon>
        <taxon>Meliaceae</taxon>
        <taxon>Melia</taxon>
    </lineage>
</organism>
<gene>
    <name evidence="1" type="ORF">OWV82_013264</name>
</gene>
<protein>
    <submittedName>
        <fullName evidence="1">Filament-like plant protein 7</fullName>
    </submittedName>
</protein>
<name>A0ACC1XUN1_MELAZ</name>